<feature type="domain" description="SSD" evidence="9">
    <location>
        <begin position="198"/>
        <end position="330"/>
    </location>
</feature>
<feature type="transmembrane region" description="Helical" evidence="8">
    <location>
        <begin position="276"/>
        <end position="297"/>
    </location>
</feature>
<evidence type="ECO:0000256" key="7">
    <source>
        <dbReference type="SAM" id="MobiDB-lite"/>
    </source>
</evidence>
<dbReference type="PANTHER" id="PTHR33406">
    <property type="entry name" value="MEMBRANE PROTEIN MJ1562-RELATED"/>
    <property type="match status" value="1"/>
</dbReference>
<proteinExistence type="inferred from homology"/>
<reference evidence="10" key="1">
    <citation type="submission" date="2020-09" db="EMBL/GenBank/DDBJ databases">
        <title>Nocardioides sp. strain MJB4 16S ribosomal RNA gene Genome sequencing and assembly.</title>
        <authorList>
            <person name="Kim I."/>
        </authorList>
    </citation>
    <scope>NUCLEOTIDE SEQUENCE</scope>
    <source>
        <strain evidence="10">MJB4</strain>
    </source>
</reference>
<evidence type="ECO:0000313" key="10">
    <source>
        <dbReference type="EMBL" id="MBD8869086.1"/>
    </source>
</evidence>
<feature type="region of interest" description="Disordered" evidence="7">
    <location>
        <begin position="682"/>
        <end position="702"/>
    </location>
</feature>
<feature type="transmembrane region" description="Helical" evidence="8">
    <location>
        <begin position="570"/>
        <end position="588"/>
    </location>
</feature>
<feature type="transmembrane region" description="Helical" evidence="8">
    <location>
        <begin position="200"/>
        <end position="221"/>
    </location>
</feature>
<feature type="transmembrane region" description="Helical" evidence="8">
    <location>
        <begin position="537"/>
        <end position="558"/>
    </location>
</feature>
<feature type="transmembrane region" description="Helical" evidence="8">
    <location>
        <begin position="175"/>
        <end position="193"/>
    </location>
</feature>
<sequence>MHRQIAGRLTGPVTKWVVLAFWVLLAVGSAGFAQKLTEVQNNEASSWLPASAESTRALEKLAPFQDPDVIPTLVVYERDSGLTEADRAEAAAQVAEFQELDGVEGEVLGPMPSEDGEAMQTLISFNFGSDGWSAMPAVADELREIAPGGDGLAVHIAGAGGQAADAAEAFEGIDGTLLVATLSVVVVILLLTYRSPVLWILPIFCAGISLFTAQALVYLLARYADLTVNGQSQAILTILVIGAGTDYALLLVARYREELRRHEDRHEAMAFALHRAAPAIVASAATVMLGLLCLMFAEMNSTAGLGPVAAIGVGVTLLVMITLLPALLVIAGRWVFWPKRPSYRSPEPSRNGPWARVGRGISKRPRSVWVGTTAVLALACLGLFRLDASGLSTEDSYTKEFDSIVGQRVLAEHGLVDQSNTVQVVANADRAEQVRQAMTGLEGVGEPSPPMVASDVAFIQAPIDGDAAAQSTFDTVERVRDSVSGVAGAEALVGGWSAVYLDTQKAANRDNVVIIPIVLLVVFLILVGLLRAFTAPLLLLGTVVLSFGAALGISALLFEYVFGFAGSDPAFPLFAFVFLVALGIDYNIFLMTRVREETLHRGTRQGALVALTSTGGVITSAGLVLAATFLVLSTIPVVFLVELGVAVALGVMLDTMVVRSILVTALNLDLGPRIWWPSSLDRGDHTVGPTPEPELTPTPTTA</sequence>
<evidence type="ECO:0000256" key="8">
    <source>
        <dbReference type="SAM" id="Phobius"/>
    </source>
</evidence>
<comment type="caution">
    <text evidence="10">The sequence shown here is derived from an EMBL/GenBank/DDBJ whole genome shotgun (WGS) entry which is preliminary data.</text>
</comment>
<dbReference type="GO" id="GO:0005886">
    <property type="term" value="C:plasma membrane"/>
    <property type="evidence" value="ECO:0007669"/>
    <property type="project" value="UniProtKB-SubCell"/>
</dbReference>
<dbReference type="InterPro" id="IPR050545">
    <property type="entry name" value="Mycobact_MmpL"/>
</dbReference>
<evidence type="ECO:0000313" key="11">
    <source>
        <dbReference type="Proteomes" id="UP000616839"/>
    </source>
</evidence>
<feature type="transmembrane region" description="Helical" evidence="8">
    <location>
        <begin position="637"/>
        <end position="658"/>
    </location>
</feature>
<keyword evidence="11" id="KW-1185">Reference proteome</keyword>
<evidence type="ECO:0000256" key="3">
    <source>
        <dbReference type="ARBA" id="ARBA00022475"/>
    </source>
</evidence>
<evidence type="ECO:0000256" key="6">
    <source>
        <dbReference type="ARBA" id="ARBA00023136"/>
    </source>
</evidence>
<evidence type="ECO:0000256" key="4">
    <source>
        <dbReference type="ARBA" id="ARBA00022692"/>
    </source>
</evidence>
<accession>A0A927Q1V5</accession>
<dbReference type="Proteomes" id="UP000616839">
    <property type="component" value="Unassembled WGS sequence"/>
</dbReference>
<feature type="transmembrane region" description="Helical" evidence="8">
    <location>
        <begin position="512"/>
        <end position="530"/>
    </location>
</feature>
<dbReference type="InterPro" id="IPR000731">
    <property type="entry name" value="SSD"/>
</dbReference>
<protein>
    <submittedName>
        <fullName evidence="10">MMPL family transporter</fullName>
    </submittedName>
</protein>
<evidence type="ECO:0000259" key="9">
    <source>
        <dbReference type="PROSITE" id="PS50156"/>
    </source>
</evidence>
<dbReference type="Gene3D" id="1.20.1640.10">
    <property type="entry name" value="Multidrug efflux transporter AcrB transmembrane domain"/>
    <property type="match status" value="2"/>
</dbReference>
<keyword evidence="5 8" id="KW-1133">Transmembrane helix</keyword>
<dbReference type="Pfam" id="PF03176">
    <property type="entry name" value="MMPL"/>
    <property type="match status" value="2"/>
</dbReference>
<comment type="subcellular location">
    <subcellularLocation>
        <location evidence="1">Cell membrane</location>
        <topology evidence="1">Multi-pass membrane protein</topology>
    </subcellularLocation>
</comment>
<dbReference type="EMBL" id="JACYXZ010000001">
    <property type="protein sequence ID" value="MBD8869086.1"/>
    <property type="molecule type" value="Genomic_DNA"/>
</dbReference>
<keyword evidence="4 8" id="KW-0812">Transmembrane</keyword>
<name>A0A927Q1V5_9ACTN</name>
<dbReference type="RefSeq" id="WP_192141239.1">
    <property type="nucleotide sequence ID" value="NZ_JACYXZ010000001.1"/>
</dbReference>
<comment type="similarity">
    <text evidence="2">Belongs to the resistance-nodulation-cell division (RND) (TC 2.A.6) family. MmpL subfamily.</text>
</comment>
<keyword evidence="3" id="KW-1003">Cell membrane</keyword>
<evidence type="ECO:0000256" key="1">
    <source>
        <dbReference type="ARBA" id="ARBA00004651"/>
    </source>
</evidence>
<dbReference type="AlphaFoldDB" id="A0A927Q1V5"/>
<evidence type="ECO:0000256" key="2">
    <source>
        <dbReference type="ARBA" id="ARBA00010157"/>
    </source>
</evidence>
<keyword evidence="6 8" id="KW-0472">Membrane</keyword>
<dbReference type="PROSITE" id="PS50156">
    <property type="entry name" value="SSD"/>
    <property type="match status" value="1"/>
</dbReference>
<organism evidence="10 11">
    <name type="scientific">Nocardioides donggukensis</name>
    <dbReference type="NCBI Taxonomy" id="2774019"/>
    <lineage>
        <taxon>Bacteria</taxon>
        <taxon>Bacillati</taxon>
        <taxon>Actinomycetota</taxon>
        <taxon>Actinomycetes</taxon>
        <taxon>Propionibacteriales</taxon>
        <taxon>Nocardioidaceae</taxon>
        <taxon>Nocardioides</taxon>
    </lineage>
</organism>
<dbReference type="SUPFAM" id="SSF82866">
    <property type="entry name" value="Multidrug efflux transporter AcrB transmembrane domain"/>
    <property type="match status" value="2"/>
</dbReference>
<feature type="transmembrane region" description="Helical" evidence="8">
    <location>
        <begin position="233"/>
        <end position="255"/>
    </location>
</feature>
<feature type="transmembrane region" description="Helical" evidence="8">
    <location>
        <begin position="309"/>
        <end position="336"/>
    </location>
</feature>
<evidence type="ECO:0000256" key="5">
    <source>
        <dbReference type="ARBA" id="ARBA00022989"/>
    </source>
</evidence>
<dbReference type="PANTHER" id="PTHR33406:SF6">
    <property type="entry name" value="MEMBRANE PROTEIN YDGH-RELATED"/>
    <property type="match status" value="1"/>
</dbReference>
<gene>
    <name evidence="10" type="ORF">IE331_05570</name>
</gene>
<feature type="transmembrane region" description="Helical" evidence="8">
    <location>
        <begin position="608"/>
        <end position="631"/>
    </location>
</feature>
<dbReference type="InterPro" id="IPR004869">
    <property type="entry name" value="MMPL_dom"/>
</dbReference>
<feature type="transmembrane region" description="Helical" evidence="8">
    <location>
        <begin position="368"/>
        <end position="386"/>
    </location>
</feature>